<keyword evidence="2" id="KW-1133">Transmembrane helix</keyword>
<gene>
    <name evidence="3" type="ORF">D9757_005884</name>
</gene>
<dbReference type="AlphaFoldDB" id="A0A8H5MA92"/>
<sequence>MEEGESPSWRVYILRSSNLHILHRKGTNGWKPLVSVSVNHHLGHNHCPIYEISLGKDGQNPQSKLDWVEIEKPHAKTKLLFEIIHSPLASKKKARRMNRTVLASCEYEMYELVKLARERGSGHDSKKWITLCLTPSGSTPRTKRTTRTGPTAPSLHVRLCPPTGVPLELASDGSVVGLPDCEEEEDHYDGETDMDESSSVSSRTLKDESIIISPAEPLPPHPTESTLRKRRRRVRRRVLSGYALNSDEEEEGEQWVSESETDTDTESTRGRDSTLLDGDGDSSYVLKDHEEEQQQEEDNSSWSPWSWVDHVVPILGILGMSQPSILPSHLNDKTRAAEQEFQEEGSDWEWEWEWWERTLSFFTVYKELRIAEFEEHQLASSSSPGTDSALAMQYVRARYDRIYQRLQAEWSYVGGLLIGLAAIDAAIFAISPSPDNNVDVVASDAMSGAMLSSSLFPVDAYARSAVSMSTISTALGLVSVTWFLLYYGWGDVEAFLNRARPYSLNISGTPSPSRSSSQSNTVPSSLSRPSSPGLPPLQFQSVSAVSQPPQSSAAATAAAANAQSWGYFALSSRIPALCMLLSILFLVTFLLIVACAAAPPSGLLFLGVFFGMGMGMRYVVKLIRAIARAVRWVVKGVGSVAGMVGSRVKKGLGWSAGDGAGAGEISQDIPKVEEQNQDGDGEKVKRPIPAKTK</sequence>
<keyword evidence="2" id="KW-0472">Membrane</keyword>
<feature type="transmembrane region" description="Helical" evidence="2">
    <location>
        <begin position="465"/>
        <end position="489"/>
    </location>
</feature>
<feature type="transmembrane region" description="Helical" evidence="2">
    <location>
        <begin position="603"/>
        <end position="620"/>
    </location>
</feature>
<reference evidence="3 4" key="1">
    <citation type="journal article" date="2020" name="ISME J.">
        <title>Uncovering the hidden diversity of litter-decomposition mechanisms in mushroom-forming fungi.</title>
        <authorList>
            <person name="Floudas D."/>
            <person name="Bentzer J."/>
            <person name="Ahren D."/>
            <person name="Johansson T."/>
            <person name="Persson P."/>
            <person name="Tunlid A."/>
        </authorList>
    </citation>
    <scope>NUCLEOTIDE SEQUENCE [LARGE SCALE GENOMIC DNA]</scope>
    <source>
        <strain evidence="3 4">CBS 406.79</strain>
    </source>
</reference>
<feature type="transmembrane region" description="Helical" evidence="2">
    <location>
        <begin position="410"/>
        <end position="430"/>
    </location>
</feature>
<feature type="region of interest" description="Disordered" evidence="1">
    <location>
        <begin position="659"/>
        <end position="693"/>
    </location>
</feature>
<feature type="region of interest" description="Disordered" evidence="1">
    <location>
        <begin position="137"/>
        <end position="232"/>
    </location>
</feature>
<feature type="region of interest" description="Disordered" evidence="1">
    <location>
        <begin position="507"/>
        <end position="533"/>
    </location>
</feature>
<evidence type="ECO:0000313" key="4">
    <source>
        <dbReference type="Proteomes" id="UP000518752"/>
    </source>
</evidence>
<comment type="caution">
    <text evidence="3">The sequence shown here is derived from an EMBL/GenBank/DDBJ whole genome shotgun (WGS) entry which is preliminary data.</text>
</comment>
<organism evidence="3 4">
    <name type="scientific">Collybiopsis confluens</name>
    <dbReference type="NCBI Taxonomy" id="2823264"/>
    <lineage>
        <taxon>Eukaryota</taxon>
        <taxon>Fungi</taxon>
        <taxon>Dikarya</taxon>
        <taxon>Basidiomycota</taxon>
        <taxon>Agaricomycotina</taxon>
        <taxon>Agaricomycetes</taxon>
        <taxon>Agaricomycetidae</taxon>
        <taxon>Agaricales</taxon>
        <taxon>Marasmiineae</taxon>
        <taxon>Omphalotaceae</taxon>
        <taxon>Collybiopsis</taxon>
    </lineage>
</organism>
<evidence type="ECO:0000256" key="2">
    <source>
        <dbReference type="SAM" id="Phobius"/>
    </source>
</evidence>
<dbReference type="Proteomes" id="UP000518752">
    <property type="component" value="Unassembled WGS sequence"/>
</dbReference>
<dbReference type="OrthoDB" id="2642524at2759"/>
<feature type="compositionally biased region" description="Basic and acidic residues" evidence="1">
    <location>
        <begin position="670"/>
        <end position="685"/>
    </location>
</feature>
<name>A0A8H5MA92_9AGAR</name>
<evidence type="ECO:0000313" key="3">
    <source>
        <dbReference type="EMBL" id="KAF5386542.1"/>
    </source>
</evidence>
<feature type="compositionally biased region" description="Acidic residues" evidence="1">
    <location>
        <begin position="246"/>
        <end position="265"/>
    </location>
</feature>
<protein>
    <submittedName>
        <fullName evidence="3">Uncharacterized protein</fullName>
    </submittedName>
</protein>
<keyword evidence="2" id="KW-0812">Transmembrane</keyword>
<evidence type="ECO:0000256" key="1">
    <source>
        <dbReference type="SAM" id="MobiDB-lite"/>
    </source>
</evidence>
<feature type="region of interest" description="Disordered" evidence="1">
    <location>
        <begin position="245"/>
        <end position="283"/>
    </location>
</feature>
<accession>A0A8H5MA92</accession>
<feature type="compositionally biased region" description="Acidic residues" evidence="1">
    <location>
        <begin position="180"/>
        <end position="196"/>
    </location>
</feature>
<keyword evidence="4" id="KW-1185">Reference proteome</keyword>
<dbReference type="EMBL" id="JAACJN010000035">
    <property type="protein sequence ID" value="KAF5386542.1"/>
    <property type="molecule type" value="Genomic_DNA"/>
</dbReference>
<feature type="transmembrane region" description="Helical" evidence="2">
    <location>
        <begin position="574"/>
        <end position="597"/>
    </location>
</feature>
<proteinExistence type="predicted"/>